<name>A0A7D9MB00_PARCT</name>
<evidence type="ECO:0000313" key="2">
    <source>
        <dbReference type="Proteomes" id="UP001152795"/>
    </source>
</evidence>
<sequence length="115" mass="12907">DPFSMRYISVDDVIRSLVVIGPGALMAKFDVQAAYRNIPINVSDRHLLGMYWRESFYVDLVLPAVRRYLQVRGNAPGSLFVLSDGSPLTPVVVNCWLRAILSNLSIRGTLLQSHF</sequence>
<organism evidence="1 2">
    <name type="scientific">Paramuricea clavata</name>
    <name type="common">Red gorgonian</name>
    <name type="synonym">Violescent sea-whip</name>
    <dbReference type="NCBI Taxonomy" id="317549"/>
    <lineage>
        <taxon>Eukaryota</taxon>
        <taxon>Metazoa</taxon>
        <taxon>Cnidaria</taxon>
        <taxon>Anthozoa</taxon>
        <taxon>Octocorallia</taxon>
        <taxon>Malacalcyonacea</taxon>
        <taxon>Plexauridae</taxon>
        <taxon>Paramuricea</taxon>
    </lineage>
</organism>
<evidence type="ECO:0000313" key="1">
    <source>
        <dbReference type="EMBL" id="CAB4043969.1"/>
    </source>
</evidence>
<keyword evidence="2" id="KW-1185">Reference proteome</keyword>
<comment type="caution">
    <text evidence="1">The sequence shown here is derived from an EMBL/GenBank/DDBJ whole genome shotgun (WGS) entry which is preliminary data.</text>
</comment>
<reference evidence="1" key="1">
    <citation type="submission" date="2020-04" db="EMBL/GenBank/DDBJ databases">
        <authorList>
            <person name="Alioto T."/>
            <person name="Alioto T."/>
            <person name="Gomez Garrido J."/>
        </authorList>
    </citation>
    <scope>NUCLEOTIDE SEQUENCE</scope>
    <source>
        <strain evidence="1">A484AB</strain>
    </source>
</reference>
<dbReference type="Proteomes" id="UP001152795">
    <property type="component" value="Unassembled WGS sequence"/>
</dbReference>
<dbReference type="OrthoDB" id="6019648at2759"/>
<dbReference type="EMBL" id="CACRXK020033666">
    <property type="protein sequence ID" value="CAB4043969.1"/>
    <property type="molecule type" value="Genomic_DNA"/>
</dbReference>
<feature type="non-terminal residue" evidence="1">
    <location>
        <position position="1"/>
    </location>
</feature>
<accession>A0A7D9MB00</accession>
<dbReference type="AlphaFoldDB" id="A0A7D9MB00"/>
<protein>
    <submittedName>
        <fullName evidence="1">Uncharacterized protein</fullName>
    </submittedName>
</protein>
<gene>
    <name evidence="1" type="ORF">PACLA_8A041256</name>
</gene>
<proteinExistence type="predicted"/>